<protein>
    <recommendedName>
        <fullName evidence="4">Recombinase domain-containing protein</fullName>
    </recommendedName>
</protein>
<evidence type="ECO:0000259" key="4">
    <source>
        <dbReference type="Pfam" id="PF07508"/>
    </source>
</evidence>
<proteinExistence type="predicted"/>
<keyword evidence="2" id="KW-0233">DNA recombination</keyword>
<keyword evidence="1" id="KW-0238">DNA-binding</keyword>
<dbReference type="InterPro" id="IPR038109">
    <property type="entry name" value="DNA_bind_recomb_sf"/>
</dbReference>
<reference evidence="5 6" key="1">
    <citation type="submission" date="2015-09" db="EMBL/GenBank/DDBJ databases">
        <title>Genome sequence, genome mining and natural product profiling of a biocontrol bacterium Streptomyces malaysiensis F913.</title>
        <authorList>
            <person name="Xu Y."/>
            <person name="Wei J."/>
            <person name="Xie J."/>
            <person name="Li T."/>
            <person name="Zhou Z."/>
        </authorList>
    </citation>
    <scope>NUCLEOTIDE SEQUENCE [LARGE SCALE GENOMIC DNA]</scope>
    <source>
        <strain evidence="5 6">F913</strain>
    </source>
</reference>
<evidence type="ECO:0000256" key="3">
    <source>
        <dbReference type="SAM" id="MobiDB-lite"/>
    </source>
</evidence>
<evidence type="ECO:0000313" key="5">
    <source>
        <dbReference type="EMBL" id="PNG97203.1"/>
    </source>
</evidence>
<feature type="domain" description="Recombinase" evidence="4">
    <location>
        <begin position="18"/>
        <end position="102"/>
    </location>
</feature>
<dbReference type="GO" id="GO:0003677">
    <property type="term" value="F:DNA binding"/>
    <property type="evidence" value="ECO:0007669"/>
    <property type="project" value="UniProtKB-KW"/>
</dbReference>
<dbReference type="InterPro" id="IPR050639">
    <property type="entry name" value="SSR_resolvase"/>
</dbReference>
<evidence type="ECO:0000313" key="6">
    <source>
        <dbReference type="Proteomes" id="UP000236520"/>
    </source>
</evidence>
<dbReference type="InterPro" id="IPR011109">
    <property type="entry name" value="DNA_bind_recombinase_dom"/>
</dbReference>
<feature type="region of interest" description="Disordered" evidence="3">
    <location>
        <begin position="314"/>
        <end position="337"/>
    </location>
</feature>
<dbReference type="AlphaFoldDB" id="A0A2J7ZA99"/>
<dbReference type="GO" id="GO:0000150">
    <property type="term" value="F:DNA strand exchange activity"/>
    <property type="evidence" value="ECO:0007669"/>
    <property type="project" value="InterPro"/>
</dbReference>
<accession>A0A2J7ZA99</accession>
<dbReference type="PANTHER" id="PTHR30461:SF2">
    <property type="entry name" value="SERINE RECOMBINASE PINE-RELATED"/>
    <property type="match status" value="1"/>
</dbReference>
<evidence type="ECO:0000256" key="1">
    <source>
        <dbReference type="ARBA" id="ARBA00023125"/>
    </source>
</evidence>
<name>A0A2J7ZA99_STRMQ</name>
<dbReference type="Pfam" id="PF07508">
    <property type="entry name" value="Recombinase"/>
    <property type="match status" value="1"/>
</dbReference>
<gene>
    <name evidence="5" type="ORF">SMF913_13228</name>
</gene>
<organism evidence="5 6">
    <name type="scientific">Streptomyces malaysiensis</name>
    <dbReference type="NCBI Taxonomy" id="92644"/>
    <lineage>
        <taxon>Bacteria</taxon>
        <taxon>Bacillati</taxon>
        <taxon>Actinomycetota</taxon>
        <taxon>Actinomycetes</taxon>
        <taxon>Kitasatosporales</taxon>
        <taxon>Streptomycetaceae</taxon>
        <taxon>Streptomyces</taxon>
        <taxon>Streptomyces violaceusniger group</taxon>
    </lineage>
</organism>
<dbReference type="Proteomes" id="UP000236520">
    <property type="component" value="Unassembled WGS sequence"/>
</dbReference>
<dbReference type="Gene3D" id="3.90.1750.20">
    <property type="entry name" value="Putative Large Serine Recombinase, Chain B, Domain 2"/>
    <property type="match status" value="1"/>
</dbReference>
<sequence length="337" mass="37178">MPRLYGFDDMAYQRVRESEAAPLRQAASRRLQQQTYEAITTWMNAEGYRTTRGGPWRPSVLANLLDHPAIAGLFEDANGNLVDSGGPRIIQPEEFKTIRAIRPLNSPTHRRADQREYLMPGGLTDCGLCGGMFGSSPANSGSRGYRCLPNRPQHPGGCGKVRINADLFETYVAEHVVAELAKPEVSVLIAQARDEVLAEASELRARVKADKARQKKLGESYARSPELSLSAFRAADKRLAEQIRENAAQARFLEQVRHVPVGDVPDLVRWWRHAPLASKQGVLTLMLERVSVYPAAARGSRTVDGDRVALTWRKWNPSSDKGTAPSAQGDGDRLEGA</sequence>
<evidence type="ECO:0000256" key="2">
    <source>
        <dbReference type="ARBA" id="ARBA00023172"/>
    </source>
</evidence>
<comment type="caution">
    <text evidence="5">The sequence shown here is derived from an EMBL/GenBank/DDBJ whole genome shotgun (WGS) entry which is preliminary data.</text>
</comment>
<dbReference type="EMBL" id="LJIW01000001">
    <property type="protein sequence ID" value="PNG97203.1"/>
    <property type="molecule type" value="Genomic_DNA"/>
</dbReference>
<dbReference type="PANTHER" id="PTHR30461">
    <property type="entry name" value="DNA-INVERTASE FROM LAMBDOID PROPHAGE"/>
    <property type="match status" value="1"/>
</dbReference>
<keyword evidence="6" id="KW-1185">Reference proteome</keyword>